<accession>A0A2C5YSC6</accession>
<evidence type="ECO:0000256" key="1">
    <source>
        <dbReference type="ARBA" id="ARBA00022574"/>
    </source>
</evidence>
<dbReference type="PROSITE" id="PS50082">
    <property type="entry name" value="WD_REPEATS_2"/>
    <property type="match status" value="2"/>
</dbReference>
<dbReference type="InterPro" id="IPR001680">
    <property type="entry name" value="WD40_rpt"/>
</dbReference>
<dbReference type="PROSITE" id="PS00678">
    <property type="entry name" value="WD_REPEATS_1"/>
    <property type="match status" value="1"/>
</dbReference>
<dbReference type="AlphaFoldDB" id="A0A2C5YSC6"/>
<dbReference type="Proteomes" id="UP000226431">
    <property type="component" value="Unassembled WGS sequence"/>
</dbReference>
<dbReference type="SMART" id="SM00320">
    <property type="entry name" value="WD40"/>
    <property type="match status" value="7"/>
</dbReference>
<evidence type="ECO:0000313" key="6">
    <source>
        <dbReference type="Proteomes" id="UP000226431"/>
    </source>
</evidence>
<comment type="caution">
    <text evidence="5">The sequence shown here is derived from an EMBL/GenBank/DDBJ whole genome shotgun (WGS) entry which is preliminary data.</text>
</comment>
<feature type="region of interest" description="Disordered" evidence="4">
    <location>
        <begin position="1"/>
        <end position="45"/>
    </location>
</feature>
<dbReference type="Gene3D" id="2.130.10.10">
    <property type="entry name" value="YVTN repeat-like/Quinoprotein amine dehydrogenase"/>
    <property type="match status" value="1"/>
</dbReference>
<evidence type="ECO:0000256" key="3">
    <source>
        <dbReference type="PROSITE-ProRule" id="PRU00221"/>
    </source>
</evidence>
<evidence type="ECO:0000256" key="4">
    <source>
        <dbReference type="SAM" id="MobiDB-lite"/>
    </source>
</evidence>
<dbReference type="Pfam" id="PF00400">
    <property type="entry name" value="WD40"/>
    <property type="match status" value="3"/>
</dbReference>
<dbReference type="InterPro" id="IPR015943">
    <property type="entry name" value="WD40/YVTN_repeat-like_dom_sf"/>
</dbReference>
<dbReference type="PROSITE" id="PS50294">
    <property type="entry name" value="WD_REPEATS_REGION"/>
    <property type="match status" value="2"/>
</dbReference>
<sequence>MSSSAGEATGHHHDDDPDMDNLLPVDDAAEEIDNDNDKQDAAMDSDDADADELVLQNDAIAYFDLPPDSLFAIAQHPVQHSIIAVGGSAGRDDDAPGAGWVFSAAVNTPVLPSSYSGSSPSRIDPLAKLDGHSDSISALCWTWPRGDVLLSAGLDGRLRAWSLGKGGGNGAAITVSLLDEAREVDEINWLAACPDSTSHPGVIALGASDGSVWVYAISSAQSSLEIVRSYYLHTASCTAGAWSLDGSLLATVSEDGSLYVWDVWGADANAAVSLTAADQRFAVEGGLFSVAVDPHGAFVAVGGATGAVKVVSLPRLSATGGQVLASVGEHSESVETLAVARTSSSNTLLAAGSVDGSISILDGEHHYAVRRQIPSAHDGLSVVRVDFVPGQSGWLLDSCGLDGVLRRWDLRSWGADNGPVKEWRGHRGGEDGGGGIMGFVCGPDGGRIVTAGDDGLALVFHA</sequence>
<keyword evidence="6" id="KW-1185">Reference proteome</keyword>
<dbReference type="InterPro" id="IPR051179">
    <property type="entry name" value="WD_repeat_multifunction"/>
</dbReference>
<gene>
    <name evidence="5" type="ORF">CDD80_5878</name>
</gene>
<feature type="repeat" description="WD" evidence="3">
    <location>
        <begin position="129"/>
        <end position="163"/>
    </location>
</feature>
<organism evidence="5 6">
    <name type="scientific">Ophiocordyceps camponoti-rufipedis</name>
    <dbReference type="NCBI Taxonomy" id="2004952"/>
    <lineage>
        <taxon>Eukaryota</taxon>
        <taxon>Fungi</taxon>
        <taxon>Dikarya</taxon>
        <taxon>Ascomycota</taxon>
        <taxon>Pezizomycotina</taxon>
        <taxon>Sordariomycetes</taxon>
        <taxon>Hypocreomycetidae</taxon>
        <taxon>Hypocreales</taxon>
        <taxon>Ophiocordycipitaceae</taxon>
        <taxon>Ophiocordyceps</taxon>
    </lineage>
</organism>
<keyword evidence="1 3" id="KW-0853">WD repeat</keyword>
<dbReference type="OrthoDB" id="10261640at2759"/>
<protein>
    <submittedName>
        <fullName evidence="5">Uncharacterized protein</fullName>
    </submittedName>
</protein>
<dbReference type="STRING" id="2004952.A0A2C5YSC6"/>
<dbReference type="InterPro" id="IPR036322">
    <property type="entry name" value="WD40_repeat_dom_sf"/>
</dbReference>
<dbReference type="PANTHER" id="PTHR19857">
    <property type="entry name" value="MITOCHONDRIAL DIVISION PROTEIN 1-RELATED"/>
    <property type="match status" value="1"/>
</dbReference>
<proteinExistence type="predicted"/>
<name>A0A2C5YSC6_9HYPO</name>
<keyword evidence="2" id="KW-0677">Repeat</keyword>
<reference evidence="5 6" key="1">
    <citation type="submission" date="2017-06" db="EMBL/GenBank/DDBJ databases">
        <title>Ant-infecting Ophiocordyceps genomes reveal a high diversity of potential behavioral manipulation genes and a possible major role for enterotoxins.</title>
        <authorList>
            <person name="De Bekker C."/>
            <person name="Evans H.C."/>
            <person name="Brachmann A."/>
            <person name="Hughes D.P."/>
        </authorList>
    </citation>
    <scope>NUCLEOTIDE SEQUENCE [LARGE SCALE GENOMIC DNA]</scope>
    <source>
        <strain evidence="5 6">Map16</strain>
    </source>
</reference>
<dbReference type="EMBL" id="NJES01000603">
    <property type="protein sequence ID" value="PHH70636.1"/>
    <property type="molecule type" value="Genomic_DNA"/>
</dbReference>
<dbReference type="InterPro" id="IPR019775">
    <property type="entry name" value="WD40_repeat_CS"/>
</dbReference>
<dbReference type="PANTHER" id="PTHR19857:SF8">
    <property type="entry name" value="ANGIO-ASSOCIATED MIGRATORY CELL PROTEIN"/>
    <property type="match status" value="1"/>
</dbReference>
<evidence type="ECO:0000313" key="5">
    <source>
        <dbReference type="EMBL" id="PHH70636.1"/>
    </source>
</evidence>
<dbReference type="SUPFAM" id="SSF50978">
    <property type="entry name" value="WD40 repeat-like"/>
    <property type="match status" value="1"/>
</dbReference>
<evidence type="ECO:0000256" key="2">
    <source>
        <dbReference type="ARBA" id="ARBA00022737"/>
    </source>
</evidence>
<feature type="repeat" description="WD" evidence="3">
    <location>
        <begin position="230"/>
        <end position="263"/>
    </location>
</feature>